<dbReference type="AlphaFoldDB" id="A0A953LA67"/>
<evidence type="ECO:0000313" key="2">
    <source>
        <dbReference type="Proteomes" id="UP000753961"/>
    </source>
</evidence>
<dbReference type="PROSITE" id="PS51257">
    <property type="entry name" value="PROKAR_LIPOPROTEIN"/>
    <property type="match status" value="1"/>
</dbReference>
<sequence length="379" mass="43903">MYSSIRYIIIILIISFIISCVDDEKRSTAIPIDLSRENSYADSIIDIVGHIALESTEEALYAEMRKMYMTDSNIYILDKKPENLKLYNFTTKGVYVNKTMVGKGPGEVFHPVDFFVSKDKKDIYLWDILNKMVVFDSKLNYKTQLHMQSNVPIYNMAPLHNGKWLISKPEPPVNGDDNVFFYAITDSTSFNSIEKLFVRRPKDYHDLFMKHPISRWYFGDIKFVEPFGYRILGLNDTMIYVAYEFDFRELSLSYKDISENDMSTILEMAWDGSKVVGIRNIIESRKAIGFTIMWDKKYEYVIYDKSSKNYITSIEAYNSGQLPHGKLMALDGEKNFVIVSSPSDFNSWKNNYGNSSAKKLTVETYDNDVLTIFSIAKTK</sequence>
<protein>
    <submittedName>
        <fullName evidence="1">6-bladed beta-propeller</fullName>
    </submittedName>
</protein>
<proteinExistence type="predicted"/>
<dbReference type="Proteomes" id="UP000753961">
    <property type="component" value="Unassembled WGS sequence"/>
</dbReference>
<keyword evidence="2" id="KW-1185">Reference proteome</keyword>
<dbReference type="Pfam" id="PF17170">
    <property type="entry name" value="DUF5128"/>
    <property type="match status" value="1"/>
</dbReference>
<reference evidence="1" key="1">
    <citation type="submission" date="2021-06" db="EMBL/GenBank/DDBJ databases">
        <title>44 bacteria genomes isolated from Dapeng, Shenzhen.</title>
        <authorList>
            <person name="Zheng W."/>
            <person name="Yu S."/>
            <person name="Huang Y."/>
        </authorList>
    </citation>
    <scope>NUCLEOTIDE SEQUENCE</scope>
    <source>
        <strain evidence="1">DP5N28-2</strain>
    </source>
</reference>
<organism evidence="1 2">
    <name type="scientific">Membranihabitans marinus</name>
    <dbReference type="NCBI Taxonomy" id="1227546"/>
    <lineage>
        <taxon>Bacteria</taxon>
        <taxon>Pseudomonadati</taxon>
        <taxon>Bacteroidota</taxon>
        <taxon>Saprospiria</taxon>
        <taxon>Saprospirales</taxon>
        <taxon>Saprospiraceae</taxon>
        <taxon>Membranihabitans</taxon>
    </lineage>
</organism>
<name>A0A953LA67_9BACT</name>
<comment type="caution">
    <text evidence="1">The sequence shown here is derived from an EMBL/GenBank/DDBJ whole genome shotgun (WGS) entry which is preliminary data.</text>
</comment>
<evidence type="ECO:0000313" key="1">
    <source>
        <dbReference type="EMBL" id="MBY5958378.1"/>
    </source>
</evidence>
<dbReference type="EMBL" id="JAHVHU010000008">
    <property type="protein sequence ID" value="MBY5958378.1"/>
    <property type="molecule type" value="Genomic_DNA"/>
</dbReference>
<gene>
    <name evidence="1" type="ORF">KUV50_09565</name>
</gene>
<accession>A0A953LA67</accession>